<dbReference type="RefSeq" id="WP_308986552.1">
    <property type="nucleotide sequence ID" value="NZ_JARXIC010000046.1"/>
</dbReference>
<keyword evidence="4 7" id="KW-0732">Signal</keyword>
<dbReference type="InterPro" id="IPR050738">
    <property type="entry name" value="Sulfatase"/>
</dbReference>
<organism evidence="9 10">
    <name type="scientific">Thalassobacterium sedimentorum</name>
    <dbReference type="NCBI Taxonomy" id="3041258"/>
    <lineage>
        <taxon>Bacteria</taxon>
        <taxon>Pseudomonadati</taxon>
        <taxon>Verrucomicrobiota</taxon>
        <taxon>Opitutia</taxon>
        <taxon>Puniceicoccales</taxon>
        <taxon>Coraliomargaritaceae</taxon>
        <taxon>Thalassobacterium</taxon>
    </lineage>
</organism>
<dbReference type="Gene3D" id="3.40.720.10">
    <property type="entry name" value="Alkaline Phosphatase, subunit A"/>
    <property type="match status" value="1"/>
</dbReference>
<evidence type="ECO:0000259" key="8">
    <source>
        <dbReference type="Pfam" id="PF00884"/>
    </source>
</evidence>
<evidence type="ECO:0000313" key="9">
    <source>
        <dbReference type="EMBL" id="MDQ8196112.1"/>
    </source>
</evidence>
<evidence type="ECO:0000256" key="6">
    <source>
        <dbReference type="ARBA" id="ARBA00022837"/>
    </source>
</evidence>
<dbReference type="InterPro" id="IPR000917">
    <property type="entry name" value="Sulfatase_N"/>
</dbReference>
<keyword evidence="5" id="KW-0378">Hydrolase</keyword>
<protein>
    <submittedName>
        <fullName evidence="9">Sulfatase</fullName>
    </submittedName>
</protein>
<evidence type="ECO:0000313" key="10">
    <source>
        <dbReference type="Proteomes" id="UP001243717"/>
    </source>
</evidence>
<sequence length="531" mass="59194">MMYRRLAYLVILFCIGPTVHAQNNPNIIFILADDLGITDINAFATHFTGADKDDLFYETPHLDRLVAEGIAFSQSYANQLCTPTRAAILTGRIASRMGVTTATGSAKTYFNQALPVPVGSQPHDAWGHRDPIDAPQAWVNGHTNTALDPNVPSLPQVLATHHAAFLGKWHLGGHGVPSRQPSAHGFEELNFFDAGASKYFNWHDDWNRTQPIYDTMPNGECRVGYSSARSRFSYLTDDLSFRATQFIRQRAAMGESAKPFLLYYCPFAVHTPLQAPAETVAAFENKKQKGFLGHNNATYAAMLKHLDDSIGEIRATLEATGLADNTLIVFSSDNGGVEYTEPVATDNQPFLGGKACLYEGGIRVPTIFYWPAYFEGGQWCDAIFDATDFLPTLAEMTNNPFPEDLDGLSALPLLNDPKISGPDRTLYWHYPFNVIVKHPRYGTPLTPHSAIRHGDYKLIWDWQGRLELYNIAEDPYEKDDLAHKNPALAKTLHEQLKSWLRLNVASVYWPTLNPAFDANAPGTAFKFHDLR</sequence>
<evidence type="ECO:0000256" key="3">
    <source>
        <dbReference type="ARBA" id="ARBA00022723"/>
    </source>
</evidence>
<dbReference type="CDD" id="cd16144">
    <property type="entry name" value="ARS_like"/>
    <property type="match status" value="1"/>
</dbReference>
<dbReference type="Proteomes" id="UP001243717">
    <property type="component" value="Unassembled WGS sequence"/>
</dbReference>
<accession>A0ABU1AMU7</accession>
<feature type="chain" id="PRO_5046431853" evidence="7">
    <location>
        <begin position="22"/>
        <end position="531"/>
    </location>
</feature>
<comment type="cofactor">
    <cofactor evidence="1">
        <name>Ca(2+)</name>
        <dbReference type="ChEBI" id="CHEBI:29108"/>
    </cofactor>
</comment>
<comment type="similarity">
    <text evidence="2">Belongs to the sulfatase family.</text>
</comment>
<proteinExistence type="inferred from homology"/>
<dbReference type="InterPro" id="IPR017850">
    <property type="entry name" value="Alkaline_phosphatase_core_sf"/>
</dbReference>
<evidence type="ECO:0000256" key="2">
    <source>
        <dbReference type="ARBA" id="ARBA00008779"/>
    </source>
</evidence>
<evidence type="ECO:0000256" key="4">
    <source>
        <dbReference type="ARBA" id="ARBA00022729"/>
    </source>
</evidence>
<dbReference type="EMBL" id="JARXIC010000046">
    <property type="protein sequence ID" value="MDQ8196112.1"/>
    <property type="molecule type" value="Genomic_DNA"/>
</dbReference>
<dbReference type="Pfam" id="PF00884">
    <property type="entry name" value="Sulfatase"/>
    <property type="match status" value="1"/>
</dbReference>
<dbReference type="SUPFAM" id="SSF53649">
    <property type="entry name" value="Alkaline phosphatase-like"/>
    <property type="match status" value="1"/>
</dbReference>
<dbReference type="PANTHER" id="PTHR42693">
    <property type="entry name" value="ARYLSULFATASE FAMILY MEMBER"/>
    <property type="match status" value="1"/>
</dbReference>
<evidence type="ECO:0000256" key="1">
    <source>
        <dbReference type="ARBA" id="ARBA00001913"/>
    </source>
</evidence>
<reference evidence="9 10" key="1">
    <citation type="submission" date="2023-04" db="EMBL/GenBank/DDBJ databases">
        <title>A novel bacteria isolated from coastal sediment.</title>
        <authorList>
            <person name="Liu X.-J."/>
            <person name="Du Z.-J."/>
        </authorList>
    </citation>
    <scope>NUCLEOTIDE SEQUENCE [LARGE SCALE GENOMIC DNA]</scope>
    <source>
        <strain evidence="9 10">SDUM461004</strain>
    </source>
</reference>
<comment type="caution">
    <text evidence="9">The sequence shown here is derived from an EMBL/GenBank/DDBJ whole genome shotgun (WGS) entry which is preliminary data.</text>
</comment>
<gene>
    <name evidence="9" type="ORF">QEH59_16880</name>
</gene>
<evidence type="ECO:0000256" key="7">
    <source>
        <dbReference type="SAM" id="SignalP"/>
    </source>
</evidence>
<feature type="signal peptide" evidence="7">
    <location>
        <begin position="1"/>
        <end position="21"/>
    </location>
</feature>
<keyword evidence="3" id="KW-0479">Metal-binding</keyword>
<keyword evidence="10" id="KW-1185">Reference proteome</keyword>
<keyword evidence="6" id="KW-0106">Calcium</keyword>
<dbReference type="Gene3D" id="3.30.1120.10">
    <property type="match status" value="1"/>
</dbReference>
<dbReference type="PANTHER" id="PTHR42693:SF42">
    <property type="entry name" value="ARYLSULFATASE G"/>
    <property type="match status" value="1"/>
</dbReference>
<feature type="domain" description="Sulfatase N-terminal" evidence="8">
    <location>
        <begin position="25"/>
        <end position="397"/>
    </location>
</feature>
<name>A0ABU1AMU7_9BACT</name>
<evidence type="ECO:0000256" key="5">
    <source>
        <dbReference type="ARBA" id="ARBA00022801"/>
    </source>
</evidence>